<evidence type="ECO:0008006" key="9">
    <source>
        <dbReference type="Google" id="ProtNLM"/>
    </source>
</evidence>
<evidence type="ECO:0000256" key="3">
    <source>
        <dbReference type="ARBA" id="ARBA00022692"/>
    </source>
</evidence>
<evidence type="ECO:0000256" key="5">
    <source>
        <dbReference type="ARBA" id="ARBA00023136"/>
    </source>
</evidence>
<protein>
    <recommendedName>
        <fullName evidence="9">Plasma membrane proteolipid 3</fullName>
    </recommendedName>
</protein>
<comment type="similarity">
    <text evidence="2">Belongs to the UPF0057 (PMP3) family.</text>
</comment>
<dbReference type="EMBL" id="CP143807">
    <property type="protein sequence ID" value="WVO20157.1"/>
    <property type="molecule type" value="Genomic_DNA"/>
</dbReference>
<evidence type="ECO:0000313" key="7">
    <source>
        <dbReference type="EMBL" id="WVO20157.1"/>
    </source>
</evidence>
<evidence type="ECO:0000256" key="1">
    <source>
        <dbReference type="ARBA" id="ARBA00004370"/>
    </source>
</evidence>
<accession>A0ABZ2AP66</accession>
<proteinExistence type="inferred from homology"/>
<feature type="transmembrane region" description="Helical" evidence="6">
    <location>
        <begin position="32"/>
        <end position="53"/>
    </location>
</feature>
<evidence type="ECO:0000256" key="4">
    <source>
        <dbReference type="ARBA" id="ARBA00022989"/>
    </source>
</evidence>
<dbReference type="GeneID" id="89988224"/>
<organism evidence="7 8">
    <name type="scientific">Cryptococcus decagattii</name>
    <dbReference type="NCBI Taxonomy" id="1859122"/>
    <lineage>
        <taxon>Eukaryota</taxon>
        <taxon>Fungi</taxon>
        <taxon>Dikarya</taxon>
        <taxon>Basidiomycota</taxon>
        <taxon>Agaricomycotina</taxon>
        <taxon>Tremellomycetes</taxon>
        <taxon>Tremellales</taxon>
        <taxon>Cryptococcaceae</taxon>
        <taxon>Cryptococcus</taxon>
        <taxon>Cryptococcus gattii species complex</taxon>
    </lineage>
</organism>
<keyword evidence="3 6" id="KW-0812">Transmembrane</keyword>
<keyword evidence="4 6" id="KW-1133">Transmembrane helix</keyword>
<dbReference type="Pfam" id="PF01679">
    <property type="entry name" value="Pmp3"/>
    <property type="match status" value="1"/>
</dbReference>
<evidence type="ECO:0000256" key="6">
    <source>
        <dbReference type="SAM" id="Phobius"/>
    </source>
</evidence>
<sequence>MAFTCSDIFKIILAIILPPLGVFLERGCNVDFLINILLTILGYIPDLLVHCLLSMGGKEALLKQHVDTPLIGIIHALYIILKY</sequence>
<gene>
    <name evidence="7" type="ORF">IAS62_001449</name>
</gene>
<comment type="subcellular location">
    <subcellularLocation>
        <location evidence="1">Membrane</location>
    </subcellularLocation>
</comment>
<dbReference type="RefSeq" id="XP_064719397.1">
    <property type="nucleotide sequence ID" value="XM_064863325.1"/>
</dbReference>
<dbReference type="PANTHER" id="PTHR21659:SF42">
    <property type="entry name" value="UPF0057 MEMBRANE PROTEIN ZK632.10-RELATED"/>
    <property type="match status" value="1"/>
</dbReference>
<evidence type="ECO:0000313" key="8">
    <source>
        <dbReference type="Proteomes" id="UP001432216"/>
    </source>
</evidence>
<keyword evidence="5 6" id="KW-0472">Membrane</keyword>
<keyword evidence="8" id="KW-1185">Reference proteome</keyword>
<dbReference type="PANTHER" id="PTHR21659">
    <property type="entry name" value="HYDROPHOBIC PROTEIN RCI2 LOW TEMPERATURE AND SALT RESPONSIVE PROTEIN LTI6 -RELATED"/>
    <property type="match status" value="1"/>
</dbReference>
<evidence type="ECO:0000256" key="2">
    <source>
        <dbReference type="ARBA" id="ARBA00009530"/>
    </source>
</evidence>
<dbReference type="PROSITE" id="PS01309">
    <property type="entry name" value="UPF0057"/>
    <property type="match status" value="1"/>
</dbReference>
<reference evidence="7 8" key="1">
    <citation type="submission" date="2024-01" db="EMBL/GenBank/DDBJ databases">
        <title>Comparative genomics of Cryptococcus and Kwoniella reveals pathogenesis evolution and contrasting modes of karyotype evolution via chromosome fusion or intercentromeric recombination.</title>
        <authorList>
            <person name="Coelho M.A."/>
            <person name="David-Palma M."/>
            <person name="Shea T."/>
            <person name="Bowers K."/>
            <person name="McGinley-Smith S."/>
            <person name="Mohammad A.W."/>
            <person name="Gnirke A."/>
            <person name="Yurkov A.M."/>
            <person name="Nowrousian M."/>
            <person name="Sun S."/>
            <person name="Cuomo C.A."/>
            <person name="Heitman J."/>
        </authorList>
    </citation>
    <scope>NUCLEOTIDE SEQUENCE [LARGE SCALE GENOMIC DNA]</scope>
    <source>
        <strain evidence="7 8">7685027</strain>
    </source>
</reference>
<dbReference type="InterPro" id="IPR000612">
    <property type="entry name" value="PMP3"/>
</dbReference>
<dbReference type="Proteomes" id="UP001432216">
    <property type="component" value="Chromosome 2"/>
</dbReference>
<name>A0ABZ2AP66_9TREE</name>